<organism evidence="2 3">
    <name type="scientific">Toxocara canis</name>
    <name type="common">Canine roundworm</name>
    <dbReference type="NCBI Taxonomy" id="6265"/>
    <lineage>
        <taxon>Eukaryota</taxon>
        <taxon>Metazoa</taxon>
        <taxon>Ecdysozoa</taxon>
        <taxon>Nematoda</taxon>
        <taxon>Chromadorea</taxon>
        <taxon>Rhabditida</taxon>
        <taxon>Spirurina</taxon>
        <taxon>Ascaridomorpha</taxon>
        <taxon>Ascaridoidea</taxon>
        <taxon>Toxocaridae</taxon>
        <taxon>Toxocara</taxon>
    </lineage>
</organism>
<evidence type="ECO:0000313" key="2">
    <source>
        <dbReference type="EMBL" id="KHN83344.1"/>
    </source>
</evidence>
<dbReference type="Proteomes" id="UP000031036">
    <property type="component" value="Unassembled WGS sequence"/>
</dbReference>
<proteinExistence type="predicted"/>
<name>A0A0B2VPS9_TOXCA</name>
<reference evidence="2 3" key="1">
    <citation type="submission" date="2014-11" db="EMBL/GenBank/DDBJ databases">
        <title>Genetic blueprint of the zoonotic pathogen Toxocara canis.</title>
        <authorList>
            <person name="Zhu X.-Q."/>
            <person name="Korhonen P.K."/>
            <person name="Cai H."/>
            <person name="Young N.D."/>
            <person name="Nejsum P."/>
            <person name="von Samson-Himmelstjerna G."/>
            <person name="Boag P.R."/>
            <person name="Tan P."/>
            <person name="Li Q."/>
            <person name="Min J."/>
            <person name="Yang Y."/>
            <person name="Wang X."/>
            <person name="Fang X."/>
            <person name="Hall R.S."/>
            <person name="Hofmann A."/>
            <person name="Sternberg P.W."/>
            <person name="Jex A.R."/>
            <person name="Gasser R.B."/>
        </authorList>
    </citation>
    <scope>NUCLEOTIDE SEQUENCE [LARGE SCALE GENOMIC DNA]</scope>
    <source>
        <strain evidence="2">PN_DK_2014</strain>
    </source>
</reference>
<accession>A0A0B2VPS9</accession>
<evidence type="ECO:0000256" key="1">
    <source>
        <dbReference type="SAM" id="MobiDB-lite"/>
    </source>
</evidence>
<protein>
    <submittedName>
        <fullName evidence="2">Uncharacterized protein</fullName>
    </submittedName>
</protein>
<keyword evidence="3" id="KW-1185">Reference proteome</keyword>
<dbReference type="OrthoDB" id="10552389at2759"/>
<dbReference type="AlphaFoldDB" id="A0A0B2VPS9"/>
<dbReference type="EMBL" id="JPKZ01001201">
    <property type="protein sequence ID" value="KHN83344.1"/>
    <property type="molecule type" value="Genomic_DNA"/>
</dbReference>
<gene>
    <name evidence="2" type="ORF">Tcan_05400</name>
</gene>
<comment type="caution">
    <text evidence="2">The sequence shown here is derived from an EMBL/GenBank/DDBJ whole genome shotgun (WGS) entry which is preliminary data.</text>
</comment>
<evidence type="ECO:0000313" key="3">
    <source>
        <dbReference type="Proteomes" id="UP000031036"/>
    </source>
</evidence>
<sequence length="183" mass="20315">MLKYSLTRRTSLREKSKGSNSRRGTLTPVVFDIDDDESGSSSLPVAEQMNLLRLELPSVEQRSSGSRRGSADYALEQRKLSHPSGIEVDLLITEQSEIIVLPHGESSPNMMLSRGKDELQLSASKGRRQSLGAGAFDISPRGSISGMEVRKHRRDSNKDFFTVRRDSMVQEFDARTSAPVYAV</sequence>
<feature type="region of interest" description="Disordered" evidence="1">
    <location>
        <begin position="1"/>
        <end position="44"/>
    </location>
</feature>